<keyword evidence="2" id="KW-1185">Reference proteome</keyword>
<dbReference type="EMBL" id="CAMAPF010000945">
    <property type="protein sequence ID" value="CAH9126852.1"/>
    <property type="molecule type" value="Genomic_DNA"/>
</dbReference>
<organism evidence="1 2">
    <name type="scientific">Cuscuta epithymum</name>
    <dbReference type="NCBI Taxonomy" id="186058"/>
    <lineage>
        <taxon>Eukaryota</taxon>
        <taxon>Viridiplantae</taxon>
        <taxon>Streptophyta</taxon>
        <taxon>Embryophyta</taxon>
        <taxon>Tracheophyta</taxon>
        <taxon>Spermatophyta</taxon>
        <taxon>Magnoliopsida</taxon>
        <taxon>eudicotyledons</taxon>
        <taxon>Gunneridae</taxon>
        <taxon>Pentapetalae</taxon>
        <taxon>asterids</taxon>
        <taxon>lamiids</taxon>
        <taxon>Solanales</taxon>
        <taxon>Convolvulaceae</taxon>
        <taxon>Cuscuteae</taxon>
        <taxon>Cuscuta</taxon>
        <taxon>Cuscuta subgen. Cuscuta</taxon>
    </lineage>
</organism>
<sequence>MAMDLEGEGGGMISEGDDVYASIKACGPIDITASIASPLFTGALIKSFSDISKYWLVYILTEKKLFRLRHEHVTKLHMKNIKSLRCTLAVLGNVNLEKDMSEWEKKLGKPGCSSNFSREDLSRMKQKVMLLEEEKGVFVPNH</sequence>
<protein>
    <submittedName>
        <fullName evidence="1">Uncharacterized protein</fullName>
    </submittedName>
</protein>
<gene>
    <name evidence="1" type="ORF">CEPIT_LOCUS27860</name>
</gene>
<proteinExistence type="predicted"/>
<dbReference type="AlphaFoldDB" id="A0AAV0EUB6"/>
<evidence type="ECO:0000313" key="1">
    <source>
        <dbReference type="EMBL" id="CAH9126852.1"/>
    </source>
</evidence>
<name>A0AAV0EUB6_9ASTE</name>
<reference evidence="1" key="1">
    <citation type="submission" date="2022-07" db="EMBL/GenBank/DDBJ databases">
        <authorList>
            <person name="Macas J."/>
            <person name="Novak P."/>
            <person name="Neumann P."/>
        </authorList>
    </citation>
    <scope>NUCLEOTIDE SEQUENCE</scope>
</reference>
<evidence type="ECO:0000313" key="2">
    <source>
        <dbReference type="Proteomes" id="UP001152523"/>
    </source>
</evidence>
<dbReference type="Proteomes" id="UP001152523">
    <property type="component" value="Unassembled WGS sequence"/>
</dbReference>
<accession>A0AAV0EUB6</accession>
<comment type="caution">
    <text evidence="1">The sequence shown here is derived from an EMBL/GenBank/DDBJ whole genome shotgun (WGS) entry which is preliminary data.</text>
</comment>